<proteinExistence type="predicted"/>
<reference evidence="3 4" key="1">
    <citation type="submission" date="2022-09" db="EMBL/GenBank/DDBJ databases">
        <title>Chelativorans salina sp. nov., a novel slightly halophilic bacterium isolated from a saline lake sediment enrichment.</title>
        <authorList>
            <person name="Gao L."/>
            <person name="Fang B.-Z."/>
            <person name="Li W.-J."/>
        </authorList>
    </citation>
    <scope>NUCLEOTIDE SEQUENCE [LARGE SCALE GENOMIC DNA]</scope>
    <source>
        <strain evidence="3 4">EGI FJ00035</strain>
    </source>
</reference>
<gene>
    <name evidence="3" type="ORF">N5A92_08095</name>
</gene>
<evidence type="ECO:0000256" key="2">
    <source>
        <dbReference type="SAM" id="SignalP"/>
    </source>
</evidence>
<evidence type="ECO:0008006" key="5">
    <source>
        <dbReference type="Google" id="ProtNLM"/>
    </source>
</evidence>
<sequence length="63" mass="6262">MNKVFIGLMSAAALVGLAACDEGGDAPAPEQTAPLEEPAEGTDDTTTQGLEPDAGGTGEDTQQ</sequence>
<dbReference type="EMBL" id="JAOCZP010000002">
    <property type="protein sequence ID" value="MCT7374998.1"/>
    <property type="molecule type" value="Genomic_DNA"/>
</dbReference>
<keyword evidence="4" id="KW-1185">Reference proteome</keyword>
<feature type="signal peptide" evidence="2">
    <location>
        <begin position="1"/>
        <end position="18"/>
    </location>
</feature>
<name>A0ABT2LMU4_9HYPH</name>
<evidence type="ECO:0000256" key="1">
    <source>
        <dbReference type="SAM" id="MobiDB-lite"/>
    </source>
</evidence>
<evidence type="ECO:0000313" key="4">
    <source>
        <dbReference type="Proteomes" id="UP001320831"/>
    </source>
</evidence>
<protein>
    <recommendedName>
        <fullName evidence="5">Lipoprotein</fullName>
    </recommendedName>
</protein>
<feature type="region of interest" description="Disordered" evidence="1">
    <location>
        <begin position="21"/>
        <end position="63"/>
    </location>
</feature>
<accession>A0ABT2LMU4</accession>
<dbReference type="Proteomes" id="UP001320831">
    <property type="component" value="Unassembled WGS sequence"/>
</dbReference>
<keyword evidence="2" id="KW-0732">Signal</keyword>
<feature type="chain" id="PRO_5047215275" description="Lipoprotein" evidence="2">
    <location>
        <begin position="19"/>
        <end position="63"/>
    </location>
</feature>
<comment type="caution">
    <text evidence="3">The sequence shown here is derived from an EMBL/GenBank/DDBJ whole genome shotgun (WGS) entry which is preliminary data.</text>
</comment>
<dbReference type="PROSITE" id="PS51257">
    <property type="entry name" value="PROKAR_LIPOPROTEIN"/>
    <property type="match status" value="1"/>
</dbReference>
<dbReference type="RefSeq" id="WP_260901644.1">
    <property type="nucleotide sequence ID" value="NZ_JAOCZP010000002.1"/>
</dbReference>
<organism evidence="3 4">
    <name type="scientific">Chelativorans salis</name>
    <dbReference type="NCBI Taxonomy" id="2978478"/>
    <lineage>
        <taxon>Bacteria</taxon>
        <taxon>Pseudomonadati</taxon>
        <taxon>Pseudomonadota</taxon>
        <taxon>Alphaproteobacteria</taxon>
        <taxon>Hyphomicrobiales</taxon>
        <taxon>Phyllobacteriaceae</taxon>
        <taxon>Chelativorans</taxon>
    </lineage>
</organism>
<evidence type="ECO:0000313" key="3">
    <source>
        <dbReference type="EMBL" id="MCT7374998.1"/>
    </source>
</evidence>